<feature type="transmembrane region" description="Helical" evidence="1">
    <location>
        <begin position="390"/>
        <end position="408"/>
    </location>
</feature>
<sequence>MAGLVFVAVGWGSLGLTGRTLCLVTLTVAVGGAAAWVTTRRLRASAEALWTVFGLLAAVDVGAGRSAGVLGLDVLDTDVVVLLFSSLLALGSLVVALGVRRWLVRLVAAEIGLVIGLVTGVIAALAVLPVDLRWTSTVAVAGLVLATLGLVRLRLPVAAWPVGLCSVGALVLTTGVLATAVTLGEADDRWRQGDAPALLLLGAVTLGLAVVVAQALAARGRTGLALLAQAGGGLVATASLVVVALLGQGVPIEVATLTWCLVPLVTACVGARFTTPGWSTGVRAALVPAALPLVGAVLAGAGAAVLGVTRSWLPGWERDVSVRFTTDWSGPVWLVAAVWFGAAAVLAVVACWPPVVRAAAVRTAAWLAVALLLVLGVAVVGVVLEAPVLVVALVMLLVAGAGALLGVVRHGHGDLALAGACAAAVATAVAVLLPLGSAPAAAAVWCVASVLAALVTVAVLSDGRRDLGALAGGATAALAVAGILAWVDVAGAGSRGGALAAVAVAVVLLALASLPGLSRALRVPWEVVAGLTACVSLVEASDTSLGWLSLCLTVLGAAAVGVGLLRRDRRPNAVGGSALLGLAYVTRLVASDIGVVEAYTMPFGLLLLVAGVVRMVTDPRRSSSALLPGLGLVLLPSLPGALVDPTSLRGLLLALAGVVALAAGAIVRQKAPFLVGAALTTLLALRWAGPLVGDLPWWIPLGTVGLVLLLAGATWEARVRDARAAVSYVRGLR</sequence>
<dbReference type="AlphaFoldDB" id="A0A5C4MXB1"/>
<protein>
    <submittedName>
        <fullName evidence="3">Uncharacterized protein</fullName>
    </submittedName>
</protein>
<dbReference type="EMBL" id="VDFR01000022">
    <property type="protein sequence ID" value="TNC49684.1"/>
    <property type="molecule type" value="Genomic_DNA"/>
</dbReference>
<evidence type="ECO:0000313" key="2">
    <source>
        <dbReference type="EMBL" id="TNC49293.1"/>
    </source>
</evidence>
<dbReference type="NCBIfam" id="NF047321">
    <property type="entry name" value="SCO7613_CTERM"/>
    <property type="match status" value="1"/>
</dbReference>
<feature type="transmembrane region" description="Helical" evidence="1">
    <location>
        <begin position="49"/>
        <end position="67"/>
    </location>
</feature>
<feature type="transmembrane region" description="Helical" evidence="1">
    <location>
        <begin position="572"/>
        <end position="590"/>
    </location>
</feature>
<evidence type="ECO:0000256" key="1">
    <source>
        <dbReference type="SAM" id="Phobius"/>
    </source>
</evidence>
<feature type="transmembrane region" description="Helical" evidence="1">
    <location>
        <begin position="695"/>
        <end position="715"/>
    </location>
</feature>
<evidence type="ECO:0000313" key="4">
    <source>
        <dbReference type="Proteomes" id="UP000306740"/>
    </source>
</evidence>
<keyword evidence="1" id="KW-0472">Membrane</keyword>
<feature type="transmembrane region" description="Helical" evidence="1">
    <location>
        <begin position="415"/>
        <end position="436"/>
    </location>
</feature>
<keyword evidence="1" id="KW-1133">Transmembrane helix</keyword>
<keyword evidence="1" id="KW-0812">Transmembrane</keyword>
<feature type="transmembrane region" description="Helical" evidence="1">
    <location>
        <begin position="134"/>
        <end position="151"/>
    </location>
</feature>
<evidence type="ECO:0000313" key="3">
    <source>
        <dbReference type="EMBL" id="TNC49684.1"/>
    </source>
</evidence>
<feature type="transmembrane region" description="Helical" evidence="1">
    <location>
        <begin position="544"/>
        <end position="565"/>
    </location>
</feature>
<feature type="transmembrane region" description="Helical" evidence="1">
    <location>
        <begin position="673"/>
        <end position="689"/>
    </location>
</feature>
<dbReference type="EMBL" id="VDFR01000026">
    <property type="protein sequence ID" value="TNC49293.1"/>
    <property type="molecule type" value="Genomic_DNA"/>
</dbReference>
<accession>A0A5C4MXB1</accession>
<proteinExistence type="predicted"/>
<dbReference type="InterPro" id="IPR058062">
    <property type="entry name" value="SCO7613_C"/>
</dbReference>
<feature type="transmembrane region" description="Helical" evidence="1">
    <location>
        <begin position="442"/>
        <end position="460"/>
    </location>
</feature>
<dbReference type="Proteomes" id="UP000306740">
    <property type="component" value="Unassembled WGS sequence"/>
</dbReference>
<feature type="transmembrane region" description="Helical" evidence="1">
    <location>
        <begin position="158"/>
        <end position="183"/>
    </location>
</feature>
<feature type="transmembrane region" description="Helical" evidence="1">
    <location>
        <begin position="252"/>
        <end position="273"/>
    </location>
</feature>
<name>A0A5C4MXB1_9ACTN</name>
<feature type="transmembrane region" description="Helical" evidence="1">
    <location>
        <begin position="648"/>
        <end position="666"/>
    </location>
</feature>
<feature type="transmembrane region" description="Helical" evidence="1">
    <location>
        <begin position="224"/>
        <end position="246"/>
    </location>
</feature>
<comment type="caution">
    <text evidence="3">The sequence shown here is derived from an EMBL/GenBank/DDBJ whole genome shotgun (WGS) entry which is preliminary data.</text>
</comment>
<feature type="transmembrane region" description="Helical" evidence="1">
    <location>
        <begin position="625"/>
        <end position="642"/>
    </location>
</feature>
<feature type="transmembrane region" description="Helical" evidence="1">
    <location>
        <begin position="285"/>
        <end position="312"/>
    </location>
</feature>
<gene>
    <name evidence="3" type="ORF">FHE65_05255</name>
    <name evidence="2" type="ORF">FHE65_05635</name>
</gene>
<feature type="transmembrane region" description="Helical" evidence="1">
    <location>
        <begin position="79"/>
        <end position="99"/>
    </location>
</feature>
<feature type="transmembrane region" description="Helical" evidence="1">
    <location>
        <begin position="106"/>
        <end position="128"/>
    </location>
</feature>
<feature type="transmembrane region" description="Helical" evidence="1">
    <location>
        <begin position="596"/>
        <end position="613"/>
    </location>
</feature>
<feature type="transmembrane region" description="Helical" evidence="1">
    <location>
        <begin position="467"/>
        <end position="487"/>
    </location>
</feature>
<feature type="transmembrane region" description="Helical" evidence="1">
    <location>
        <begin position="493"/>
        <end position="514"/>
    </location>
</feature>
<feature type="transmembrane region" description="Helical" evidence="1">
    <location>
        <begin position="16"/>
        <end position="37"/>
    </location>
</feature>
<feature type="transmembrane region" description="Helical" evidence="1">
    <location>
        <begin position="332"/>
        <end position="352"/>
    </location>
</feature>
<feature type="transmembrane region" description="Helical" evidence="1">
    <location>
        <begin position="521"/>
        <end position="538"/>
    </location>
</feature>
<reference evidence="3 4" key="1">
    <citation type="submission" date="2019-05" db="EMBL/GenBank/DDBJ databases">
        <title>Mumia sp. nov., isolated from the intestinal contents of plateau pika (Ochotona curzoniae) in the Qinghai-Tibet plateau of China.</title>
        <authorList>
            <person name="Tian Z."/>
        </authorList>
    </citation>
    <scope>NUCLEOTIDE SEQUENCE [LARGE SCALE GENOMIC DNA]</scope>
    <source>
        <strain evidence="4">527</strain>
        <strain evidence="3">Z527</strain>
    </source>
</reference>
<feature type="transmembrane region" description="Helical" evidence="1">
    <location>
        <begin position="364"/>
        <end position="384"/>
    </location>
</feature>
<feature type="transmembrane region" description="Helical" evidence="1">
    <location>
        <begin position="195"/>
        <end position="217"/>
    </location>
</feature>
<organism evidence="3 4">
    <name type="scientific">Mumia zhuanghuii</name>
    <dbReference type="NCBI Taxonomy" id="2585211"/>
    <lineage>
        <taxon>Bacteria</taxon>
        <taxon>Bacillati</taxon>
        <taxon>Actinomycetota</taxon>
        <taxon>Actinomycetes</taxon>
        <taxon>Propionibacteriales</taxon>
        <taxon>Nocardioidaceae</taxon>
        <taxon>Mumia</taxon>
    </lineage>
</organism>